<dbReference type="SUPFAM" id="SSF56645">
    <property type="entry name" value="Acyl-CoA dehydrogenase NM domain-like"/>
    <property type="match status" value="1"/>
</dbReference>
<reference evidence="8 9" key="1">
    <citation type="submission" date="2019-02" db="EMBL/GenBank/DDBJ databases">
        <title>Halieaceae_genomes.</title>
        <authorList>
            <person name="Li S.-H."/>
        </authorList>
    </citation>
    <scope>NUCLEOTIDE SEQUENCE [LARGE SCALE GENOMIC DNA]</scope>
    <source>
        <strain evidence="8 9">JH123</strain>
    </source>
</reference>
<dbReference type="InterPro" id="IPR037069">
    <property type="entry name" value="AcylCoA_DH/ox_N_sf"/>
</dbReference>
<accession>A0ABY6Q7G9</accession>
<keyword evidence="3" id="KW-0285">Flavoprotein</keyword>
<evidence type="ECO:0000256" key="2">
    <source>
        <dbReference type="ARBA" id="ARBA00009347"/>
    </source>
</evidence>
<gene>
    <name evidence="8" type="ORF">E0F26_05200</name>
</gene>
<proteinExistence type="inferred from homology"/>
<dbReference type="SUPFAM" id="SSF47203">
    <property type="entry name" value="Acyl-CoA dehydrogenase C-terminal domain-like"/>
    <property type="match status" value="1"/>
</dbReference>
<evidence type="ECO:0000256" key="1">
    <source>
        <dbReference type="ARBA" id="ARBA00001974"/>
    </source>
</evidence>
<dbReference type="Gene3D" id="1.20.140.10">
    <property type="entry name" value="Butyryl-CoA Dehydrogenase, subunit A, domain 3"/>
    <property type="match status" value="1"/>
</dbReference>
<dbReference type="RefSeq" id="WP_279242983.1">
    <property type="nucleotide sequence ID" value="NZ_CP036501.1"/>
</dbReference>
<dbReference type="EMBL" id="CP036501">
    <property type="protein sequence ID" value="UZP74176.1"/>
    <property type="molecule type" value="Genomic_DNA"/>
</dbReference>
<evidence type="ECO:0000259" key="7">
    <source>
        <dbReference type="Pfam" id="PF02771"/>
    </source>
</evidence>
<comment type="similarity">
    <text evidence="2">Belongs to the acyl-CoA dehydrogenase family.</text>
</comment>
<evidence type="ECO:0000313" key="8">
    <source>
        <dbReference type="EMBL" id="UZP74176.1"/>
    </source>
</evidence>
<protein>
    <submittedName>
        <fullName evidence="8">Acyl-CoA dehydrogenase</fullName>
    </submittedName>
</protein>
<dbReference type="Proteomes" id="UP001317963">
    <property type="component" value="Chromosome"/>
</dbReference>
<dbReference type="PANTHER" id="PTHR43884">
    <property type="entry name" value="ACYL-COA DEHYDROGENASE"/>
    <property type="match status" value="1"/>
</dbReference>
<dbReference type="PANTHER" id="PTHR43884:SF20">
    <property type="entry name" value="ACYL-COA DEHYDROGENASE FADE28"/>
    <property type="match status" value="1"/>
</dbReference>
<organism evidence="8 9">
    <name type="scientific">Candidatus Paraluminiphilus aquimaris</name>
    <dbReference type="NCBI Taxonomy" id="2518994"/>
    <lineage>
        <taxon>Bacteria</taxon>
        <taxon>Pseudomonadati</taxon>
        <taxon>Pseudomonadota</taxon>
        <taxon>Gammaproteobacteria</taxon>
        <taxon>Cellvibrionales</taxon>
        <taxon>Halieaceae</taxon>
        <taxon>Candidatus Paraluminiphilus</taxon>
    </lineage>
</organism>
<comment type="cofactor">
    <cofactor evidence="1">
        <name>FAD</name>
        <dbReference type="ChEBI" id="CHEBI:57692"/>
    </cofactor>
</comment>
<keyword evidence="9" id="KW-1185">Reference proteome</keyword>
<evidence type="ECO:0000313" key="9">
    <source>
        <dbReference type="Proteomes" id="UP001317963"/>
    </source>
</evidence>
<feature type="domain" description="Acyl-CoA dehydrogenase/oxidase C-terminal" evidence="6">
    <location>
        <begin position="204"/>
        <end position="344"/>
    </location>
</feature>
<dbReference type="Pfam" id="PF00441">
    <property type="entry name" value="Acyl-CoA_dh_1"/>
    <property type="match status" value="1"/>
</dbReference>
<dbReference type="Pfam" id="PF02771">
    <property type="entry name" value="Acyl-CoA_dh_N"/>
    <property type="match status" value="1"/>
</dbReference>
<name>A0ABY6Q7G9_9GAMM</name>
<dbReference type="InterPro" id="IPR036250">
    <property type="entry name" value="AcylCo_DH-like_C"/>
</dbReference>
<evidence type="ECO:0000256" key="4">
    <source>
        <dbReference type="ARBA" id="ARBA00022827"/>
    </source>
</evidence>
<evidence type="ECO:0000256" key="3">
    <source>
        <dbReference type="ARBA" id="ARBA00022630"/>
    </source>
</evidence>
<dbReference type="InterPro" id="IPR013786">
    <property type="entry name" value="AcylCoA_DH/ox_N"/>
</dbReference>
<keyword evidence="4" id="KW-0274">FAD</keyword>
<evidence type="ECO:0000256" key="5">
    <source>
        <dbReference type="ARBA" id="ARBA00023002"/>
    </source>
</evidence>
<dbReference type="InterPro" id="IPR009075">
    <property type="entry name" value="AcylCo_DH/oxidase_C"/>
</dbReference>
<dbReference type="InterPro" id="IPR009100">
    <property type="entry name" value="AcylCoA_DH/oxidase_NM_dom_sf"/>
</dbReference>
<feature type="domain" description="Acyl-CoA dehydrogenase/oxidase N-terminal" evidence="7">
    <location>
        <begin position="7"/>
        <end position="101"/>
    </location>
</feature>
<evidence type="ECO:0000259" key="6">
    <source>
        <dbReference type="Pfam" id="PF00441"/>
    </source>
</evidence>
<sequence>MEFGLSQDQLLLDDSLRKYLSTEVSLESVRKVAAGDISDNDMWRGLADMGLAGMVIPEAHGGAELGMLDAVAVAEALGYAACPGPFLSTAIMGAHLLNRAGATDPLAGMARGDYRVGIAFSDFLGARKGRVTEVNGQLSGQSLYALDADADAYLVALTDGRVYMVETEHLARKPLTTIDMTRSVCELNFNQTPACLVTDDAELVRDTVYRGRSIQAADTLGAAQYMLDQAVAYSLDRKQFNRAIGSFQAVKHMCAEMASQLEPCRAFAWYAGHAFDESADDAATTACHANAHLAEVGQFVAKTSTEVHGGMGFTDLVGLHYWFKRIGFNRQLLGSPEAVRHEIALLQGLCTS</sequence>
<keyword evidence="5" id="KW-0560">Oxidoreductase</keyword>
<dbReference type="Gene3D" id="1.10.540.10">
    <property type="entry name" value="Acyl-CoA dehydrogenase/oxidase, N-terminal domain"/>
    <property type="match status" value="1"/>
</dbReference>